<organism evidence="1 2">
    <name type="scientific">Mortierella isabellina</name>
    <name type="common">Filamentous fungus</name>
    <name type="synonym">Umbelopsis isabellina</name>
    <dbReference type="NCBI Taxonomy" id="91625"/>
    <lineage>
        <taxon>Eukaryota</taxon>
        <taxon>Fungi</taxon>
        <taxon>Fungi incertae sedis</taxon>
        <taxon>Mucoromycota</taxon>
        <taxon>Mucoromycotina</taxon>
        <taxon>Umbelopsidomycetes</taxon>
        <taxon>Umbelopsidales</taxon>
        <taxon>Umbelopsidaceae</taxon>
        <taxon>Umbelopsis</taxon>
    </lineage>
</organism>
<sequence>MNNSKPSFANIDLYDTFLSLSSPRGIPQSTAIQPFFVSARLHQNAAGAQMGSPQRNTNGSAFRRHVRSGKRPANIPIPHSADTDQIEDNVFPFLR</sequence>
<accession>A0A8H7U728</accession>
<comment type="caution">
    <text evidence="1">The sequence shown here is derived from an EMBL/GenBank/DDBJ whole genome shotgun (WGS) entry which is preliminary data.</text>
</comment>
<dbReference type="Proteomes" id="UP000654370">
    <property type="component" value="Unassembled WGS sequence"/>
</dbReference>
<dbReference type="EMBL" id="JAEPQZ010000016">
    <property type="protein sequence ID" value="KAG2172911.1"/>
    <property type="molecule type" value="Genomic_DNA"/>
</dbReference>
<dbReference type="AlphaFoldDB" id="A0A8H7U728"/>
<name>A0A8H7U728_MORIS</name>
<proteinExistence type="predicted"/>
<evidence type="ECO:0000313" key="2">
    <source>
        <dbReference type="Proteomes" id="UP000654370"/>
    </source>
</evidence>
<keyword evidence="2" id="KW-1185">Reference proteome</keyword>
<reference evidence="1" key="1">
    <citation type="submission" date="2020-12" db="EMBL/GenBank/DDBJ databases">
        <title>Metabolic potential, ecology and presence of endohyphal bacteria is reflected in genomic diversity of Mucoromycotina.</title>
        <authorList>
            <person name="Muszewska A."/>
            <person name="Okrasinska A."/>
            <person name="Steczkiewicz K."/>
            <person name="Drgas O."/>
            <person name="Orlowska M."/>
            <person name="Perlinska-Lenart U."/>
            <person name="Aleksandrzak-Piekarczyk T."/>
            <person name="Szatraj K."/>
            <person name="Zielenkiewicz U."/>
            <person name="Pilsyk S."/>
            <person name="Malc E."/>
            <person name="Mieczkowski P."/>
            <person name="Kruszewska J.S."/>
            <person name="Biernat P."/>
            <person name="Pawlowska J."/>
        </authorList>
    </citation>
    <scope>NUCLEOTIDE SEQUENCE</scope>
    <source>
        <strain evidence="1">WA0000067209</strain>
    </source>
</reference>
<evidence type="ECO:0000313" key="1">
    <source>
        <dbReference type="EMBL" id="KAG2172911.1"/>
    </source>
</evidence>
<gene>
    <name evidence="1" type="ORF">INT43_000261</name>
</gene>
<protein>
    <submittedName>
        <fullName evidence="1">Uncharacterized protein</fullName>
    </submittedName>
</protein>